<keyword evidence="1" id="KW-0812">Transmembrane</keyword>
<dbReference type="Pfam" id="PF00873">
    <property type="entry name" value="ACR_tran"/>
    <property type="match status" value="1"/>
</dbReference>
<keyword evidence="1" id="KW-0472">Membrane</keyword>
<comment type="caution">
    <text evidence="2">The sequence shown here is derived from an EMBL/GenBank/DDBJ whole genome shotgun (WGS) entry which is preliminary data.</text>
</comment>
<gene>
    <name evidence="2" type="ORF">M3P21_16470</name>
</gene>
<dbReference type="EMBL" id="JAMFMB010000022">
    <property type="protein sequence ID" value="MCL6285126.1"/>
    <property type="molecule type" value="Genomic_DNA"/>
</dbReference>
<dbReference type="Gene3D" id="1.20.1640.10">
    <property type="entry name" value="Multidrug efflux transporter AcrB transmembrane domain"/>
    <property type="match status" value="2"/>
</dbReference>
<feature type="transmembrane region" description="Helical" evidence="1">
    <location>
        <begin position="329"/>
        <end position="348"/>
    </location>
</feature>
<reference evidence="2" key="1">
    <citation type="submission" date="2022-05" db="EMBL/GenBank/DDBJ databases">
        <authorList>
            <person name="Park J.-S."/>
        </authorList>
    </citation>
    <scope>NUCLEOTIDE SEQUENCE</scope>
    <source>
        <strain evidence="2">2012CJ41-6</strain>
    </source>
</reference>
<evidence type="ECO:0000313" key="2">
    <source>
        <dbReference type="EMBL" id="MCL6285126.1"/>
    </source>
</evidence>
<protein>
    <submittedName>
        <fullName evidence="2">Efflux RND transporter permease subunit</fullName>
    </submittedName>
</protein>
<sequence length="1012" mass="109797">MQIARFSINNPIATWIVILTCLFGGIVGFFSLGRLEDPAFTIKTATVVTLYPGATADEVAREVTENIESEVQKMSEVDKITSVNTPGLSVVKVDIKKHFPSSALPAVWTKLRARVDDATPFLPDGANPPYVNDRYGDVFGIYFAVTAPDFTDRERHELATFIRRELLAVKGVADVALSGLPEEAIYVQPDLDLTANLGVPPAVIGQNIATANALADAGRANGIRINRPDGSNTVEEIQNLTIGVNGELVRLADVASVERSRVADPTLIIRQDGVEAFTVGVAGIQTENIVEVGYRVDQRLAELRSSIPAGVELSPIYQQHLIVDEASNAFLINLAMSVVIVIVVLALAMGWRAAIVVGTTLLLTVTGTILMMSIFSIEMERISLGALIIAMGMLVDNAIVIAEGMQTDMARGKSSRDAAANSADKTQIPLLGATVIGIMAFAGIGLSPDDTGEFLFSLFAVIGLSLMLSWILAITVTPLLGHYCFKIGSGGESDAYDAPMFRIFASVLGAAIRVRWLVIVSLVALTAVCFAAFGSVKQQFFPYSNTPLFFIHYKLAQGTKIQKTSEDMKRIEAWLAEQDEVVNMTTFVGDGASRFMLTYPTEDPNISYGQIIVRVDNVENIAPLSARAEAFGRENLPEGEFRTKRLLFGPGSGSPIQLRISGPDPTELRRLSKEAMAVLTQTSDKLTTLRTDWREREAAIIPLFSEDRARTAGITRSDMAEVLLFATEGITSGVFRDGDRLLPIYVRVDPDDPSVLLDQLIYSDTADQFVPLAQVSDGFDFEMQDTLYHRRNRLPTITVSGDVSPDVTPAEVQSTIMDAVEAIPLPLGYSMEWGGEYEDSANANENLARQLPLSLLVMVLISIFLFNALRQPLIIWLLVPMSVNGVVIGLLVTGMPFSFTALLGLLSLSGMLIKNGIVLVEEIDHVRETGKPLQEAIVEASVSRMRPVMLAAATTILGMLPLLTDEFFQSMAVTIMGGLAFASILTLIAAPVFYYVLFSRDAKREEAVAEPA</sequence>
<feature type="transmembrane region" description="Helical" evidence="1">
    <location>
        <begin position="947"/>
        <end position="964"/>
    </location>
</feature>
<feature type="transmembrane region" description="Helical" evidence="1">
    <location>
        <begin position="426"/>
        <end position="448"/>
    </location>
</feature>
<dbReference type="PANTHER" id="PTHR32063">
    <property type="match status" value="1"/>
</dbReference>
<dbReference type="SUPFAM" id="SSF82714">
    <property type="entry name" value="Multidrug efflux transporter AcrB TolC docking domain, DN and DC subdomains"/>
    <property type="match status" value="1"/>
</dbReference>
<feature type="transmembrane region" description="Helical" evidence="1">
    <location>
        <begin position="382"/>
        <end position="405"/>
    </location>
</feature>
<feature type="transmembrane region" description="Helical" evidence="1">
    <location>
        <begin position="12"/>
        <end position="32"/>
    </location>
</feature>
<dbReference type="Gene3D" id="3.30.70.1440">
    <property type="entry name" value="Multidrug efflux transporter AcrB pore domain"/>
    <property type="match status" value="1"/>
</dbReference>
<accession>A0ABT0Q5H8</accession>
<keyword evidence="1" id="KW-1133">Transmembrane helix</keyword>
<dbReference type="Gene3D" id="3.30.2090.10">
    <property type="entry name" value="Multidrug efflux transporter AcrB TolC docking domain, DN and DC subdomains"/>
    <property type="match status" value="2"/>
</dbReference>
<feature type="transmembrane region" description="Helical" evidence="1">
    <location>
        <begin position="847"/>
        <end position="866"/>
    </location>
</feature>
<dbReference type="Proteomes" id="UP001203880">
    <property type="component" value="Unassembled WGS sequence"/>
</dbReference>
<dbReference type="PANTHER" id="PTHR32063:SF18">
    <property type="entry name" value="CATION EFFLUX SYSTEM PROTEIN"/>
    <property type="match status" value="1"/>
</dbReference>
<dbReference type="RefSeq" id="WP_249711615.1">
    <property type="nucleotide sequence ID" value="NZ_JAMFMB010000022.1"/>
</dbReference>
<proteinExistence type="predicted"/>
<dbReference type="PRINTS" id="PR00702">
    <property type="entry name" value="ACRIFLAVINRP"/>
</dbReference>
<keyword evidence="3" id="KW-1185">Reference proteome</keyword>
<dbReference type="InterPro" id="IPR027463">
    <property type="entry name" value="AcrB_DN_DC_subdom"/>
</dbReference>
<dbReference type="SUPFAM" id="SSF82866">
    <property type="entry name" value="Multidrug efflux transporter AcrB transmembrane domain"/>
    <property type="match status" value="2"/>
</dbReference>
<dbReference type="SUPFAM" id="SSF82693">
    <property type="entry name" value="Multidrug efflux transporter AcrB pore domain, PN1, PN2, PC1 and PC2 subdomains"/>
    <property type="match status" value="2"/>
</dbReference>
<dbReference type="Gene3D" id="3.30.70.1320">
    <property type="entry name" value="Multidrug efflux transporter AcrB pore domain like"/>
    <property type="match status" value="1"/>
</dbReference>
<organism evidence="2 3">
    <name type="scientific">Ruegeria spongiae</name>
    <dbReference type="NCBI Taxonomy" id="2942209"/>
    <lineage>
        <taxon>Bacteria</taxon>
        <taxon>Pseudomonadati</taxon>
        <taxon>Pseudomonadota</taxon>
        <taxon>Alphaproteobacteria</taxon>
        <taxon>Rhodobacterales</taxon>
        <taxon>Roseobacteraceae</taxon>
        <taxon>Ruegeria</taxon>
    </lineage>
</organism>
<dbReference type="Gene3D" id="3.30.70.1430">
    <property type="entry name" value="Multidrug efflux transporter AcrB pore domain"/>
    <property type="match status" value="2"/>
</dbReference>
<feature type="transmembrane region" description="Helical" evidence="1">
    <location>
        <begin position="355"/>
        <end position="376"/>
    </location>
</feature>
<feature type="transmembrane region" description="Helical" evidence="1">
    <location>
        <begin position="454"/>
        <end position="480"/>
    </location>
</feature>
<evidence type="ECO:0000256" key="1">
    <source>
        <dbReference type="SAM" id="Phobius"/>
    </source>
</evidence>
<dbReference type="InterPro" id="IPR001036">
    <property type="entry name" value="Acrflvin-R"/>
</dbReference>
<feature type="transmembrane region" description="Helical" evidence="1">
    <location>
        <begin position="516"/>
        <end position="536"/>
    </location>
</feature>
<evidence type="ECO:0000313" key="3">
    <source>
        <dbReference type="Proteomes" id="UP001203880"/>
    </source>
</evidence>
<feature type="transmembrane region" description="Helical" evidence="1">
    <location>
        <begin position="970"/>
        <end position="997"/>
    </location>
</feature>
<name>A0ABT0Q5H8_9RHOB</name>